<sequence length="213" mass="24149">MIGGSMAIFASNCCSSTLLLESRNYFSCCNNSKRFNSVINCNAKNHDYKVPKLEPFSRSKFERAVKDPPLIQKSETQIADYCSVLEGEDSYSCWQAYFELKELEKESTKEEVERLIIEAGGVKSLIGCLHGVAAIHKAHKEASNDHQASDEKKAKSEREQKIHVHVPDGLPRTAEEIEEDEKSMMPDSSFTRMLRHRGKHPAWYSPVPDHETD</sequence>
<dbReference type="OrthoDB" id="1924011at2759"/>
<dbReference type="GO" id="GO:0005634">
    <property type="term" value="C:nucleus"/>
    <property type="evidence" value="ECO:0007669"/>
    <property type="project" value="TreeGrafter"/>
</dbReference>
<dbReference type="GO" id="GO:0036033">
    <property type="term" value="F:mediator complex binding"/>
    <property type="evidence" value="ECO:0007669"/>
    <property type="project" value="InterPro"/>
</dbReference>
<protein>
    <recommendedName>
        <fullName evidence="4">Maternal effect embryo arrest 14</fullName>
    </recommendedName>
</protein>
<dbReference type="PANTHER" id="PTHR36345:SF1">
    <property type="entry name" value="CCG-BINDING PROTEIN 1"/>
    <property type="match status" value="1"/>
</dbReference>
<dbReference type="PANTHER" id="PTHR36345">
    <property type="entry name" value="CCG-BINDING PROTEIN 1"/>
    <property type="match status" value="1"/>
</dbReference>
<evidence type="ECO:0008006" key="4">
    <source>
        <dbReference type="Google" id="ProtNLM"/>
    </source>
</evidence>
<reference evidence="2" key="1">
    <citation type="journal article" date="2017" name="Nature">
        <title>The genome of Chenopodium quinoa.</title>
        <authorList>
            <person name="Jarvis D.E."/>
            <person name="Ho Y.S."/>
            <person name="Lightfoot D.J."/>
            <person name="Schmoeckel S.M."/>
            <person name="Li B."/>
            <person name="Borm T.J.A."/>
            <person name="Ohyanagi H."/>
            <person name="Mineta K."/>
            <person name="Michell C.T."/>
            <person name="Saber N."/>
            <person name="Kharbatia N.M."/>
            <person name="Rupper R.R."/>
            <person name="Sharp A.R."/>
            <person name="Dally N."/>
            <person name="Boughton B.A."/>
            <person name="Woo Y.H."/>
            <person name="Gao G."/>
            <person name="Schijlen E.G.W.M."/>
            <person name="Guo X."/>
            <person name="Momin A.A."/>
            <person name="Negrao S."/>
            <person name="Al-Babili S."/>
            <person name="Gehring C."/>
            <person name="Roessner U."/>
            <person name="Jung C."/>
            <person name="Murphy K."/>
            <person name="Arold S.T."/>
            <person name="Gojobori T."/>
            <person name="van der Linden C.G."/>
            <person name="van Loo E.N."/>
            <person name="Jellen E.N."/>
            <person name="Maughan P.J."/>
            <person name="Tester M."/>
        </authorList>
    </citation>
    <scope>NUCLEOTIDE SEQUENCE [LARGE SCALE GENOMIC DNA]</scope>
    <source>
        <strain evidence="2">cv. PI 614886</strain>
    </source>
</reference>
<dbReference type="EnsemblPlants" id="AUR62016649-RA">
    <property type="protein sequence ID" value="AUR62016649-RA:cds"/>
    <property type="gene ID" value="AUR62016649"/>
</dbReference>
<dbReference type="RefSeq" id="XP_021738496.1">
    <property type="nucleotide sequence ID" value="XM_021882804.1"/>
</dbReference>
<reference evidence="2" key="2">
    <citation type="submission" date="2021-03" db="UniProtKB">
        <authorList>
            <consortium name="EnsemblPlants"/>
        </authorList>
    </citation>
    <scope>IDENTIFICATION</scope>
</reference>
<dbReference type="Gramene" id="AUR62016649-RA">
    <property type="protein sequence ID" value="AUR62016649-RA:cds"/>
    <property type="gene ID" value="AUR62016649"/>
</dbReference>
<dbReference type="GO" id="GO:0010183">
    <property type="term" value="P:pollen tube guidance"/>
    <property type="evidence" value="ECO:0007669"/>
    <property type="project" value="InterPro"/>
</dbReference>
<feature type="compositionally biased region" description="Basic and acidic residues" evidence="1">
    <location>
        <begin position="140"/>
        <end position="166"/>
    </location>
</feature>
<evidence type="ECO:0000313" key="3">
    <source>
        <dbReference type="Proteomes" id="UP000596660"/>
    </source>
</evidence>
<dbReference type="InterPro" id="IPR037502">
    <property type="entry name" value="CBP1"/>
</dbReference>
<feature type="region of interest" description="Disordered" evidence="1">
    <location>
        <begin position="139"/>
        <end position="213"/>
    </location>
</feature>
<proteinExistence type="predicted"/>
<dbReference type="AlphaFoldDB" id="A0A803LNX0"/>
<dbReference type="KEGG" id="cqi:110704993"/>
<evidence type="ECO:0000313" key="2">
    <source>
        <dbReference type="EnsemblPlants" id="AUR62016649-RA:cds"/>
    </source>
</evidence>
<keyword evidence="3" id="KW-1185">Reference proteome</keyword>
<dbReference type="GO" id="GO:0005829">
    <property type="term" value="C:cytosol"/>
    <property type="evidence" value="ECO:0007669"/>
    <property type="project" value="TreeGrafter"/>
</dbReference>
<accession>A0A803LNX0</accession>
<dbReference type="OMA" id="CWEAFFE"/>
<dbReference type="GeneID" id="110704993"/>
<evidence type="ECO:0000256" key="1">
    <source>
        <dbReference type="SAM" id="MobiDB-lite"/>
    </source>
</evidence>
<gene>
    <name evidence="2" type="primary">LOC110704993</name>
</gene>
<organism evidence="2 3">
    <name type="scientific">Chenopodium quinoa</name>
    <name type="common">Quinoa</name>
    <dbReference type="NCBI Taxonomy" id="63459"/>
    <lineage>
        <taxon>Eukaryota</taxon>
        <taxon>Viridiplantae</taxon>
        <taxon>Streptophyta</taxon>
        <taxon>Embryophyta</taxon>
        <taxon>Tracheophyta</taxon>
        <taxon>Spermatophyta</taxon>
        <taxon>Magnoliopsida</taxon>
        <taxon>eudicotyledons</taxon>
        <taxon>Gunneridae</taxon>
        <taxon>Pentapetalae</taxon>
        <taxon>Caryophyllales</taxon>
        <taxon>Chenopodiaceae</taxon>
        <taxon>Chenopodioideae</taxon>
        <taxon>Atripliceae</taxon>
        <taxon>Chenopodium</taxon>
    </lineage>
</organism>
<name>A0A803LNX0_CHEQI</name>
<dbReference type="Proteomes" id="UP000596660">
    <property type="component" value="Unplaced"/>
</dbReference>